<proteinExistence type="predicted"/>
<dbReference type="EMBL" id="JAZDWU010000001">
    <property type="protein sequence ID" value="KAL0015731.1"/>
    <property type="molecule type" value="Genomic_DNA"/>
</dbReference>
<keyword evidence="3" id="KW-1185">Reference proteome</keyword>
<evidence type="ECO:0000313" key="3">
    <source>
        <dbReference type="Proteomes" id="UP001459277"/>
    </source>
</evidence>
<evidence type="ECO:0000256" key="1">
    <source>
        <dbReference type="SAM" id="MobiDB-lite"/>
    </source>
</evidence>
<gene>
    <name evidence="2" type="ORF">SO802_002800</name>
</gene>
<accession>A0AAW2DZ57</accession>
<dbReference type="PANTHER" id="PTHR33675">
    <property type="entry name" value="NUCLEAR RECEPTOR FAMILY 2 GROUP C PROTEIN"/>
    <property type="match status" value="1"/>
</dbReference>
<dbReference type="Proteomes" id="UP001459277">
    <property type="component" value="Unassembled WGS sequence"/>
</dbReference>
<feature type="region of interest" description="Disordered" evidence="1">
    <location>
        <begin position="260"/>
        <end position="292"/>
    </location>
</feature>
<organism evidence="2 3">
    <name type="scientific">Lithocarpus litseifolius</name>
    <dbReference type="NCBI Taxonomy" id="425828"/>
    <lineage>
        <taxon>Eukaryota</taxon>
        <taxon>Viridiplantae</taxon>
        <taxon>Streptophyta</taxon>
        <taxon>Embryophyta</taxon>
        <taxon>Tracheophyta</taxon>
        <taxon>Spermatophyta</taxon>
        <taxon>Magnoliopsida</taxon>
        <taxon>eudicotyledons</taxon>
        <taxon>Gunneridae</taxon>
        <taxon>Pentapetalae</taxon>
        <taxon>rosids</taxon>
        <taxon>fabids</taxon>
        <taxon>Fagales</taxon>
        <taxon>Fagaceae</taxon>
        <taxon>Lithocarpus</taxon>
    </lineage>
</organism>
<dbReference type="AlphaFoldDB" id="A0AAW2DZ57"/>
<dbReference type="PANTHER" id="PTHR33675:SF10">
    <property type="entry name" value="NUCLEAR RECEPTOR FAMILY 2 GROUP C PROTEIN"/>
    <property type="match status" value="1"/>
</dbReference>
<name>A0AAW2DZ57_9ROSI</name>
<feature type="compositionally biased region" description="Polar residues" evidence="1">
    <location>
        <begin position="260"/>
        <end position="270"/>
    </location>
</feature>
<protein>
    <submittedName>
        <fullName evidence="2">Uncharacterized protein</fullName>
    </submittedName>
</protein>
<sequence length="299" mass="33403">MAKKRKSAATSLDEVDRTMYASFCSAANSLSQLYTQAMNHQKLSFQAGERQGLGTISKPVVPPFVPICQFPYLDYNLHTPLLMYNKACCHGRYHAPLVLWSPPTSLAGSLCWERATQPYMQLHTPLCLCFYQCEEKLYQWIRRQQEEGSRVTTVDILNYIQNELDYCGEEPSMSPRVPVQHQYSQPVTNFMNSGFPISSGSSCPTTAVQGIRSEHCDQQSKNSVFSNALSSPVRQSLQHYHITRGGYCPNGGLPLGNGARNNEPTIINNQSRDSSALSLSSNDSAMDMHADSPAHEFIY</sequence>
<feature type="compositionally biased region" description="Low complexity" evidence="1">
    <location>
        <begin position="271"/>
        <end position="285"/>
    </location>
</feature>
<evidence type="ECO:0000313" key="2">
    <source>
        <dbReference type="EMBL" id="KAL0015731.1"/>
    </source>
</evidence>
<comment type="caution">
    <text evidence="2">The sequence shown here is derived from an EMBL/GenBank/DDBJ whole genome shotgun (WGS) entry which is preliminary data.</text>
</comment>
<reference evidence="2 3" key="1">
    <citation type="submission" date="2024-01" db="EMBL/GenBank/DDBJ databases">
        <title>A telomere-to-telomere, gap-free genome of sweet tea (Lithocarpus litseifolius).</title>
        <authorList>
            <person name="Zhou J."/>
        </authorList>
    </citation>
    <scope>NUCLEOTIDE SEQUENCE [LARGE SCALE GENOMIC DNA]</scope>
    <source>
        <strain evidence="2">Zhou-2022a</strain>
        <tissue evidence="2">Leaf</tissue>
    </source>
</reference>